<protein>
    <recommendedName>
        <fullName evidence="3">Ankyrin repeat protein</fullName>
    </recommendedName>
</protein>
<comment type="caution">
    <text evidence="1">The sequence shown here is derived from an EMBL/GenBank/DDBJ whole genome shotgun (WGS) entry which is preliminary data.</text>
</comment>
<accession>A0ABR2L2P3</accession>
<reference evidence="1 2" key="1">
    <citation type="submission" date="2024-04" db="EMBL/GenBank/DDBJ databases">
        <title>Tritrichomonas musculus Genome.</title>
        <authorList>
            <person name="Alves-Ferreira E."/>
            <person name="Grigg M."/>
            <person name="Lorenzi H."/>
            <person name="Galac M."/>
        </authorList>
    </citation>
    <scope>NUCLEOTIDE SEQUENCE [LARGE SCALE GENOMIC DNA]</scope>
    <source>
        <strain evidence="1 2">EAF2021</strain>
    </source>
</reference>
<evidence type="ECO:0000313" key="2">
    <source>
        <dbReference type="Proteomes" id="UP001470230"/>
    </source>
</evidence>
<sequence>MNLDLFAKGDNVKGVEMAIMKGNSYATDYLLNHFPNSKINSFPEIYIFCVDKNLLVALKVILNTYLKNSFKKEIIKDFMPDVNMAKNKVEFLGIFKKILNEIE</sequence>
<evidence type="ECO:0000313" key="1">
    <source>
        <dbReference type="EMBL" id="KAK8897333.1"/>
    </source>
</evidence>
<organism evidence="1 2">
    <name type="scientific">Tritrichomonas musculus</name>
    <dbReference type="NCBI Taxonomy" id="1915356"/>
    <lineage>
        <taxon>Eukaryota</taxon>
        <taxon>Metamonada</taxon>
        <taxon>Parabasalia</taxon>
        <taxon>Tritrichomonadida</taxon>
        <taxon>Tritrichomonadidae</taxon>
        <taxon>Tritrichomonas</taxon>
    </lineage>
</organism>
<gene>
    <name evidence="1" type="ORF">M9Y10_015275</name>
</gene>
<dbReference type="EMBL" id="JAPFFF010000002">
    <property type="protein sequence ID" value="KAK8897333.1"/>
    <property type="molecule type" value="Genomic_DNA"/>
</dbReference>
<name>A0ABR2L2P3_9EUKA</name>
<proteinExistence type="predicted"/>
<dbReference type="Proteomes" id="UP001470230">
    <property type="component" value="Unassembled WGS sequence"/>
</dbReference>
<evidence type="ECO:0008006" key="3">
    <source>
        <dbReference type="Google" id="ProtNLM"/>
    </source>
</evidence>
<keyword evidence="2" id="KW-1185">Reference proteome</keyword>